<comment type="subcellular location">
    <subcellularLocation>
        <location evidence="1">Endomembrane system</location>
        <topology evidence="1">Multi-pass membrane protein</topology>
    </subcellularLocation>
</comment>
<feature type="domain" description="DUF1232" evidence="5">
    <location>
        <begin position="52"/>
        <end position="87"/>
    </location>
</feature>
<accession>A0A7J4XD97</accession>
<evidence type="ECO:0000259" key="5">
    <source>
        <dbReference type="Pfam" id="PF06803"/>
    </source>
</evidence>
<reference evidence="6 7" key="1">
    <citation type="journal article" date="2019" name="Nat. Med.">
        <title>A library of human gut bacterial isolates paired with longitudinal multiomics data enables mechanistic microbiome research.</title>
        <authorList>
            <person name="Poyet M."/>
            <person name="Groussin M."/>
            <person name="Gibbons S.M."/>
            <person name="Avila-Pacheco J."/>
            <person name="Jiang X."/>
            <person name="Kearney S.M."/>
            <person name="Perrotta A.R."/>
            <person name="Berdy B."/>
            <person name="Zhao S."/>
            <person name="Lieberman T.D."/>
            <person name="Swanson P.K."/>
            <person name="Smith M."/>
            <person name="Roesemann S."/>
            <person name="Alexander J.E."/>
            <person name="Rich S.A."/>
            <person name="Livny J."/>
            <person name="Vlamakis H."/>
            <person name="Clish C."/>
            <person name="Bullock K."/>
            <person name="Deik A."/>
            <person name="Scott J."/>
            <person name="Pierce K.A."/>
            <person name="Xavier R.J."/>
            <person name="Alm E.J."/>
        </authorList>
    </citation>
    <scope>NUCLEOTIDE SEQUENCE [LARGE SCALE GENOMIC DNA]</scope>
    <source>
        <strain evidence="6 7">BIOML-A10</strain>
    </source>
</reference>
<evidence type="ECO:0000313" key="6">
    <source>
        <dbReference type="EMBL" id="KAA3758045.1"/>
    </source>
</evidence>
<keyword evidence="2" id="KW-0812">Transmembrane</keyword>
<dbReference type="Proteomes" id="UP000422221">
    <property type="component" value="Unassembled WGS sequence"/>
</dbReference>
<dbReference type="InterPro" id="IPR010652">
    <property type="entry name" value="DUF1232"/>
</dbReference>
<sequence length="122" mass="14179">MKEIDRFVSKLDFDQLLEKIKDWGKTLGRTSMRPVLSLYYVLKSPDTPLSDKLLVVSALSYLILPVDLISARRFPVLGWIDEITAVTIAYKKVKKHITPEIESKVDNILEKWFPELKYEILL</sequence>
<comment type="caution">
    <text evidence="6">The sequence shown here is derived from an EMBL/GenBank/DDBJ whole genome shotgun (WGS) entry which is preliminary data.</text>
</comment>
<proteinExistence type="predicted"/>
<evidence type="ECO:0000256" key="2">
    <source>
        <dbReference type="ARBA" id="ARBA00022692"/>
    </source>
</evidence>
<protein>
    <submittedName>
        <fullName evidence="6">DUF1232 domain-containing protein</fullName>
    </submittedName>
</protein>
<evidence type="ECO:0000256" key="3">
    <source>
        <dbReference type="ARBA" id="ARBA00022989"/>
    </source>
</evidence>
<evidence type="ECO:0000256" key="4">
    <source>
        <dbReference type="ARBA" id="ARBA00023136"/>
    </source>
</evidence>
<dbReference type="Pfam" id="PF06803">
    <property type="entry name" value="DUF1232"/>
    <property type="match status" value="1"/>
</dbReference>
<evidence type="ECO:0000256" key="1">
    <source>
        <dbReference type="ARBA" id="ARBA00004127"/>
    </source>
</evidence>
<dbReference type="EMBL" id="VWMK01000029">
    <property type="protein sequence ID" value="KAA3758045.1"/>
    <property type="molecule type" value="Genomic_DNA"/>
</dbReference>
<dbReference type="RefSeq" id="WP_007481396.1">
    <property type="nucleotide sequence ID" value="NZ_CAXSTI010000014.1"/>
</dbReference>
<organism evidence="6 7">
    <name type="scientific">Bacteroides salyersiae</name>
    <dbReference type="NCBI Taxonomy" id="291644"/>
    <lineage>
        <taxon>Bacteria</taxon>
        <taxon>Pseudomonadati</taxon>
        <taxon>Bacteroidota</taxon>
        <taxon>Bacteroidia</taxon>
        <taxon>Bacteroidales</taxon>
        <taxon>Bacteroidaceae</taxon>
        <taxon>Bacteroides</taxon>
    </lineage>
</organism>
<evidence type="ECO:0000313" key="7">
    <source>
        <dbReference type="Proteomes" id="UP000422221"/>
    </source>
</evidence>
<keyword evidence="3" id="KW-1133">Transmembrane helix</keyword>
<dbReference type="GeneID" id="93118234"/>
<dbReference type="GO" id="GO:0012505">
    <property type="term" value="C:endomembrane system"/>
    <property type="evidence" value="ECO:0007669"/>
    <property type="project" value="UniProtKB-SubCell"/>
</dbReference>
<gene>
    <name evidence="6" type="ORF">F3F73_21270</name>
</gene>
<dbReference type="AlphaFoldDB" id="A0A7J4XD97"/>
<keyword evidence="4" id="KW-0472">Membrane</keyword>
<name>A0A7J4XD97_9BACE</name>